<dbReference type="EMBL" id="AP008955">
    <property type="protein sequence ID" value="BAH44168.1"/>
    <property type="molecule type" value="Genomic_DNA"/>
</dbReference>
<accession>C0ZEF9</accession>
<dbReference type="KEGG" id="bbe:BBR47_31910"/>
<dbReference type="InterPro" id="IPR009081">
    <property type="entry name" value="PP-bd_ACP"/>
</dbReference>
<dbReference type="InterPro" id="IPR036736">
    <property type="entry name" value="ACP-like_sf"/>
</dbReference>
<dbReference type="HOGENOM" id="CLU_188918_0_0_9"/>
<dbReference type="STRING" id="358681.BBR47_31910"/>
<dbReference type="Gene3D" id="1.10.1200.10">
    <property type="entry name" value="ACP-like"/>
    <property type="match status" value="1"/>
</dbReference>
<protein>
    <recommendedName>
        <fullName evidence="1">Carrier domain-containing protein</fullName>
    </recommendedName>
</protein>
<dbReference type="Proteomes" id="UP000001877">
    <property type="component" value="Chromosome"/>
</dbReference>
<keyword evidence="3" id="KW-1185">Reference proteome</keyword>
<feature type="domain" description="Carrier" evidence="1">
    <location>
        <begin position="40"/>
        <end position="76"/>
    </location>
</feature>
<dbReference type="eggNOG" id="COG0236">
    <property type="taxonomic scope" value="Bacteria"/>
</dbReference>
<evidence type="ECO:0000313" key="2">
    <source>
        <dbReference type="EMBL" id="BAH44168.1"/>
    </source>
</evidence>
<reference evidence="2 3" key="1">
    <citation type="submission" date="2005-03" db="EMBL/GenBank/DDBJ databases">
        <title>Brevibacillus brevis strain 47, complete genome.</title>
        <authorList>
            <person name="Hosoyama A."/>
            <person name="Yamada R."/>
            <person name="Hongo Y."/>
            <person name="Terui Y."/>
            <person name="Ankai A."/>
            <person name="Masuyama W."/>
            <person name="Sekiguchi M."/>
            <person name="Takeda T."/>
            <person name="Asano K."/>
            <person name="Ohji S."/>
            <person name="Ichikawa N."/>
            <person name="Narita S."/>
            <person name="Aoki N."/>
            <person name="Miura H."/>
            <person name="Matsushita S."/>
            <person name="Sekigawa T."/>
            <person name="Yamagata H."/>
            <person name="Yoshikawa H."/>
            <person name="Udaka S."/>
            <person name="Tanikawa S."/>
            <person name="Fujita N."/>
        </authorList>
    </citation>
    <scope>NUCLEOTIDE SEQUENCE [LARGE SCALE GENOMIC DNA]</scope>
    <source>
        <strain evidence="3">47 / JCM 6285 / NBRC 100599</strain>
    </source>
</reference>
<dbReference type="AlphaFoldDB" id="C0ZEF9"/>
<evidence type="ECO:0000313" key="3">
    <source>
        <dbReference type="Proteomes" id="UP000001877"/>
    </source>
</evidence>
<dbReference type="SUPFAM" id="SSF47336">
    <property type="entry name" value="ACP-like"/>
    <property type="match status" value="1"/>
</dbReference>
<organism evidence="2 3">
    <name type="scientific">Brevibacillus brevis (strain 47 / JCM 6285 / NBRC 100599)</name>
    <dbReference type="NCBI Taxonomy" id="358681"/>
    <lineage>
        <taxon>Bacteria</taxon>
        <taxon>Bacillati</taxon>
        <taxon>Bacillota</taxon>
        <taxon>Bacilli</taxon>
        <taxon>Bacillales</taxon>
        <taxon>Paenibacillaceae</taxon>
        <taxon>Brevibacillus</taxon>
    </lineage>
</organism>
<name>C0ZEF9_BREBN</name>
<dbReference type="Pfam" id="PF00550">
    <property type="entry name" value="PP-binding"/>
    <property type="match status" value="1"/>
</dbReference>
<proteinExistence type="predicted"/>
<sequence>MCKHLAHGGTPMEKENEVYETLLQLFSEYVNESGELTEYIDSLTFIKSVVKVEKEFGIEFDDDMLHLENFQDMKTLAGYIQQKMDAKSA</sequence>
<evidence type="ECO:0000259" key="1">
    <source>
        <dbReference type="Pfam" id="PF00550"/>
    </source>
</evidence>
<gene>
    <name evidence="2" type="ordered locus">BBR47_31910</name>
</gene>